<proteinExistence type="predicted"/>
<accession>A0A6J7IF17</accession>
<evidence type="ECO:0000256" key="3">
    <source>
        <dbReference type="SAM" id="MobiDB-lite"/>
    </source>
</evidence>
<feature type="region of interest" description="Disordered" evidence="3">
    <location>
        <begin position="141"/>
        <end position="166"/>
    </location>
</feature>
<sequence>MPAPDLALVRLTADDWREFRDVRLASLADAPGAFGSRHADWVDATEERWRARLTDVPLTVVARESGCPVGVVSGVPADDHVDLISMWVAPDHRGTGLAGRLVGEVVAWAAAQELDTELMVREDNAPAIAAYERAGFADLGVPDDWPADEPRERRMRRSRDEARSRP</sequence>
<evidence type="ECO:0000256" key="2">
    <source>
        <dbReference type="ARBA" id="ARBA00023315"/>
    </source>
</evidence>
<gene>
    <name evidence="5" type="ORF">UFOPK3662_01127</name>
</gene>
<dbReference type="PANTHER" id="PTHR43877">
    <property type="entry name" value="AMINOALKYLPHOSPHONATE N-ACETYLTRANSFERASE-RELATED-RELATED"/>
    <property type="match status" value="1"/>
</dbReference>
<organism evidence="5">
    <name type="scientific">freshwater metagenome</name>
    <dbReference type="NCBI Taxonomy" id="449393"/>
    <lineage>
        <taxon>unclassified sequences</taxon>
        <taxon>metagenomes</taxon>
        <taxon>ecological metagenomes</taxon>
    </lineage>
</organism>
<dbReference type="GO" id="GO:0016747">
    <property type="term" value="F:acyltransferase activity, transferring groups other than amino-acyl groups"/>
    <property type="evidence" value="ECO:0007669"/>
    <property type="project" value="InterPro"/>
</dbReference>
<dbReference type="SUPFAM" id="SSF55729">
    <property type="entry name" value="Acyl-CoA N-acyltransferases (Nat)"/>
    <property type="match status" value="1"/>
</dbReference>
<reference evidence="5" key="1">
    <citation type="submission" date="2020-05" db="EMBL/GenBank/DDBJ databases">
        <authorList>
            <person name="Chiriac C."/>
            <person name="Salcher M."/>
            <person name="Ghai R."/>
            <person name="Kavagutti S V."/>
        </authorList>
    </citation>
    <scope>NUCLEOTIDE SEQUENCE</scope>
</reference>
<feature type="compositionally biased region" description="Basic and acidic residues" evidence="3">
    <location>
        <begin position="148"/>
        <end position="166"/>
    </location>
</feature>
<dbReference type="AlphaFoldDB" id="A0A6J7IF17"/>
<feature type="domain" description="N-acetyltransferase" evidence="4">
    <location>
        <begin position="20"/>
        <end position="160"/>
    </location>
</feature>
<dbReference type="InterPro" id="IPR050832">
    <property type="entry name" value="Bact_Acetyltransf"/>
</dbReference>
<evidence type="ECO:0000313" key="5">
    <source>
        <dbReference type="EMBL" id="CAB4929470.1"/>
    </source>
</evidence>
<dbReference type="InterPro" id="IPR016181">
    <property type="entry name" value="Acyl_CoA_acyltransferase"/>
</dbReference>
<dbReference type="Pfam" id="PF00583">
    <property type="entry name" value="Acetyltransf_1"/>
    <property type="match status" value="1"/>
</dbReference>
<dbReference type="EMBL" id="CAFBMW010000007">
    <property type="protein sequence ID" value="CAB4929470.1"/>
    <property type="molecule type" value="Genomic_DNA"/>
</dbReference>
<keyword evidence="1" id="KW-0808">Transferase</keyword>
<dbReference type="InterPro" id="IPR000182">
    <property type="entry name" value="GNAT_dom"/>
</dbReference>
<dbReference type="PROSITE" id="PS51186">
    <property type="entry name" value="GNAT"/>
    <property type="match status" value="1"/>
</dbReference>
<name>A0A6J7IF17_9ZZZZ</name>
<dbReference type="PANTHER" id="PTHR43877:SF2">
    <property type="entry name" value="AMINOALKYLPHOSPHONATE N-ACETYLTRANSFERASE-RELATED"/>
    <property type="match status" value="1"/>
</dbReference>
<keyword evidence="2" id="KW-0012">Acyltransferase</keyword>
<protein>
    <submittedName>
        <fullName evidence="5">Unannotated protein</fullName>
    </submittedName>
</protein>
<evidence type="ECO:0000259" key="4">
    <source>
        <dbReference type="PROSITE" id="PS51186"/>
    </source>
</evidence>
<dbReference type="Gene3D" id="3.40.630.30">
    <property type="match status" value="1"/>
</dbReference>
<evidence type="ECO:0000256" key="1">
    <source>
        <dbReference type="ARBA" id="ARBA00022679"/>
    </source>
</evidence>
<dbReference type="CDD" id="cd04301">
    <property type="entry name" value="NAT_SF"/>
    <property type="match status" value="1"/>
</dbReference>